<dbReference type="PANTHER" id="PTHR45712">
    <property type="entry name" value="AGAP008170-PA"/>
    <property type="match status" value="1"/>
</dbReference>
<dbReference type="InterPro" id="IPR050333">
    <property type="entry name" value="SLRP"/>
</dbReference>
<evidence type="ECO:0000256" key="4">
    <source>
        <dbReference type="SAM" id="Phobius"/>
    </source>
</evidence>
<feature type="region of interest" description="Disordered" evidence="3">
    <location>
        <begin position="17"/>
        <end position="47"/>
    </location>
</feature>
<feature type="transmembrane region" description="Helical" evidence="4">
    <location>
        <begin position="366"/>
        <end position="384"/>
    </location>
</feature>
<protein>
    <submittedName>
        <fullName evidence="5">Uncharacterized protein</fullName>
    </submittedName>
</protein>
<dbReference type="SMART" id="SM00369">
    <property type="entry name" value="LRR_TYP"/>
    <property type="match status" value="3"/>
</dbReference>
<accession>A0A5E4PNX0</accession>
<gene>
    <name evidence="5" type="ORF">LSINAPIS_LOCUS448</name>
</gene>
<dbReference type="Gene3D" id="3.80.10.10">
    <property type="entry name" value="Ribonuclease Inhibitor"/>
    <property type="match status" value="1"/>
</dbReference>
<evidence type="ECO:0000256" key="1">
    <source>
        <dbReference type="ARBA" id="ARBA00022614"/>
    </source>
</evidence>
<dbReference type="SUPFAM" id="SSF52058">
    <property type="entry name" value="L domain-like"/>
    <property type="match status" value="1"/>
</dbReference>
<feature type="compositionally biased region" description="Polar residues" evidence="3">
    <location>
        <begin position="396"/>
        <end position="412"/>
    </location>
</feature>
<dbReference type="Pfam" id="PF13855">
    <property type="entry name" value="LRR_8"/>
    <property type="match status" value="1"/>
</dbReference>
<dbReference type="Proteomes" id="UP000324832">
    <property type="component" value="Unassembled WGS sequence"/>
</dbReference>
<dbReference type="InterPro" id="IPR001611">
    <property type="entry name" value="Leu-rich_rpt"/>
</dbReference>
<sequence length="428" mass="46875">MDFRFSLNVGRCDAQDVPLEIDSQTPLDSKQPDDDIEGSGDPTIDEPAIDISKSIQPRIEHMLPINFDEDEQDQNMSSAEITCPKPCVCSIEGEKNNIVVDCSGYDLTELPLPLDPRVTVLKIKNNKLTEIPKELSELKNLKILSADNNSIMDLAAGSVSELPNLVTLTLANNRLIEYPKDLQNSISLDKLEELDLSGNDIRTELKPELFTPFKSLRKVTLPSTTSEFLEGICKNLKESLESICTESCKNQVYECPEAPHIIEDELFDAILPGMIPLNVQSTTNAEPTIGTVKADETQDKNTLPTTESSLNVTEFSLRSEINKEPAANVAFNSILVAPKETEEPESDVKIGAKTADTTKTGGVDKSIIGVIVAGMVVIVAVIAIKKNWSSIKKKFSSTPRPNERTANANGTTPEEVPLQDKTDNKLPV</sequence>
<evidence type="ECO:0000313" key="5">
    <source>
        <dbReference type="EMBL" id="VVC86670.1"/>
    </source>
</evidence>
<keyword evidence="2" id="KW-0677">Repeat</keyword>
<name>A0A5E4PNX0_9NEOP</name>
<proteinExistence type="predicted"/>
<feature type="compositionally biased region" description="Acidic residues" evidence="3">
    <location>
        <begin position="34"/>
        <end position="47"/>
    </location>
</feature>
<dbReference type="AlphaFoldDB" id="A0A5E4PNX0"/>
<dbReference type="InterPro" id="IPR003591">
    <property type="entry name" value="Leu-rich_rpt_typical-subtyp"/>
</dbReference>
<keyword evidence="4" id="KW-0812">Transmembrane</keyword>
<evidence type="ECO:0000256" key="2">
    <source>
        <dbReference type="ARBA" id="ARBA00022737"/>
    </source>
</evidence>
<feature type="compositionally biased region" description="Basic and acidic residues" evidence="3">
    <location>
        <begin position="418"/>
        <end position="428"/>
    </location>
</feature>
<dbReference type="Pfam" id="PF00560">
    <property type="entry name" value="LRR_1"/>
    <property type="match status" value="1"/>
</dbReference>
<dbReference type="EMBL" id="FZQP02000005">
    <property type="protein sequence ID" value="VVC86670.1"/>
    <property type="molecule type" value="Genomic_DNA"/>
</dbReference>
<keyword evidence="4" id="KW-1133">Transmembrane helix</keyword>
<keyword evidence="1" id="KW-0433">Leucine-rich repeat</keyword>
<evidence type="ECO:0000313" key="6">
    <source>
        <dbReference type="Proteomes" id="UP000324832"/>
    </source>
</evidence>
<dbReference type="PANTHER" id="PTHR45712:SF22">
    <property type="entry name" value="INSULIN-LIKE GROWTH FACTOR-BINDING PROTEIN COMPLEX ACID LABILE SUBUNIT"/>
    <property type="match status" value="1"/>
</dbReference>
<feature type="region of interest" description="Disordered" evidence="3">
    <location>
        <begin position="393"/>
        <end position="428"/>
    </location>
</feature>
<organism evidence="5 6">
    <name type="scientific">Leptidea sinapis</name>
    <dbReference type="NCBI Taxonomy" id="189913"/>
    <lineage>
        <taxon>Eukaryota</taxon>
        <taxon>Metazoa</taxon>
        <taxon>Ecdysozoa</taxon>
        <taxon>Arthropoda</taxon>
        <taxon>Hexapoda</taxon>
        <taxon>Insecta</taxon>
        <taxon>Pterygota</taxon>
        <taxon>Neoptera</taxon>
        <taxon>Endopterygota</taxon>
        <taxon>Lepidoptera</taxon>
        <taxon>Glossata</taxon>
        <taxon>Ditrysia</taxon>
        <taxon>Papilionoidea</taxon>
        <taxon>Pieridae</taxon>
        <taxon>Dismorphiinae</taxon>
        <taxon>Leptidea</taxon>
    </lineage>
</organism>
<keyword evidence="4" id="KW-0472">Membrane</keyword>
<evidence type="ECO:0000256" key="3">
    <source>
        <dbReference type="SAM" id="MobiDB-lite"/>
    </source>
</evidence>
<keyword evidence="6" id="KW-1185">Reference proteome</keyword>
<dbReference type="InterPro" id="IPR032675">
    <property type="entry name" value="LRR_dom_sf"/>
</dbReference>
<reference evidence="5 6" key="1">
    <citation type="submission" date="2017-07" db="EMBL/GenBank/DDBJ databases">
        <authorList>
            <person name="Talla V."/>
            <person name="Backstrom N."/>
        </authorList>
    </citation>
    <scope>NUCLEOTIDE SEQUENCE [LARGE SCALE GENOMIC DNA]</scope>
</reference>